<gene>
    <name evidence="1" type="ORF">LEM8419_00860</name>
</gene>
<organism evidence="1 2">
    <name type="scientific">Neolewinella maritima</name>
    <dbReference type="NCBI Taxonomy" id="1383882"/>
    <lineage>
        <taxon>Bacteria</taxon>
        <taxon>Pseudomonadati</taxon>
        <taxon>Bacteroidota</taxon>
        <taxon>Saprospiria</taxon>
        <taxon>Saprospirales</taxon>
        <taxon>Lewinellaceae</taxon>
        <taxon>Neolewinella</taxon>
    </lineage>
</organism>
<dbReference type="PROSITE" id="PS51365">
    <property type="entry name" value="RENAL_DIPEPTIDASE_2"/>
    <property type="match status" value="1"/>
</dbReference>
<keyword evidence="2" id="KW-1185">Reference proteome</keyword>
<dbReference type="Pfam" id="PF01244">
    <property type="entry name" value="Peptidase_M19"/>
    <property type="match status" value="1"/>
</dbReference>
<protein>
    <recommendedName>
        <fullName evidence="3">Peptidase M19</fullName>
    </recommendedName>
</protein>
<evidence type="ECO:0008006" key="3">
    <source>
        <dbReference type="Google" id="ProtNLM"/>
    </source>
</evidence>
<dbReference type="PANTHER" id="PTHR10443">
    <property type="entry name" value="MICROSOMAL DIPEPTIDASE"/>
    <property type="match status" value="1"/>
</dbReference>
<reference evidence="1" key="1">
    <citation type="submission" date="2021-12" db="EMBL/GenBank/DDBJ databases">
        <authorList>
            <person name="Rodrigo-Torres L."/>
            <person name="Arahal R. D."/>
            <person name="Lucena T."/>
        </authorList>
    </citation>
    <scope>NUCLEOTIDE SEQUENCE</scope>
    <source>
        <strain evidence="1">CECT 8419</strain>
    </source>
</reference>
<name>A0ABN8F0P3_9BACT</name>
<evidence type="ECO:0000313" key="1">
    <source>
        <dbReference type="EMBL" id="CAH0999560.1"/>
    </source>
</evidence>
<evidence type="ECO:0000313" key="2">
    <source>
        <dbReference type="Proteomes" id="UP000837803"/>
    </source>
</evidence>
<dbReference type="InterPro" id="IPR008257">
    <property type="entry name" value="Pept_M19"/>
</dbReference>
<dbReference type="SUPFAM" id="SSF51556">
    <property type="entry name" value="Metallo-dependent hydrolases"/>
    <property type="match status" value="1"/>
</dbReference>
<proteinExistence type="predicted"/>
<accession>A0ABN8F0P3</accession>
<dbReference type="PANTHER" id="PTHR10443:SF12">
    <property type="entry name" value="DIPEPTIDASE"/>
    <property type="match status" value="1"/>
</dbReference>
<dbReference type="Gene3D" id="3.20.20.140">
    <property type="entry name" value="Metal-dependent hydrolases"/>
    <property type="match status" value="1"/>
</dbReference>
<dbReference type="Proteomes" id="UP000837803">
    <property type="component" value="Unassembled WGS sequence"/>
</dbReference>
<dbReference type="InterPro" id="IPR032466">
    <property type="entry name" value="Metal_Hydrolase"/>
</dbReference>
<comment type="caution">
    <text evidence="1">The sequence shown here is derived from an EMBL/GenBank/DDBJ whole genome shotgun (WGS) entry which is preliminary data.</text>
</comment>
<dbReference type="RefSeq" id="WP_238749740.1">
    <property type="nucleotide sequence ID" value="NZ_CAKLPZ010000001.1"/>
</dbReference>
<dbReference type="EMBL" id="CAKLPZ010000001">
    <property type="protein sequence ID" value="CAH0999560.1"/>
    <property type="molecule type" value="Genomic_DNA"/>
</dbReference>
<sequence>MPPLPLIVDAHLDLATNAMTLNRDLTRPVHEIRARELALGLDDYPDRGHGTVALPELRRGGVGLVFATLIARYSATGSRQKNLALPGWHSPAQAYASAQGQLAWYREMERLGEMVQISDRAGLERHLELWRTAETTNALPVGYVLALEGADSIVTLDHLHQYYAQGLRSVGLAHFGPGRYAAGTNSDGSGLTAAGRELVREMNTLNMLLDVTHLTDRGFYEALELYTGPLLASHQNCRALVPGERQFSDAQLRAVIERGGVVGGALDAWMLQAGYVRGQSPRALGIGLERIIDHYDHVCQLAGNADHIAIGSDLDGLFGTEQSPYDLDTVADLQRIGPLLRGRGYTEAEVEQVLSGNWLLLLAGVLAP</sequence>